<dbReference type="InParanoid" id="A0A1Y2FJL3"/>
<feature type="compositionally biased region" description="Polar residues" evidence="1">
    <location>
        <begin position="676"/>
        <end position="695"/>
    </location>
</feature>
<feature type="compositionally biased region" description="Polar residues" evidence="1">
    <location>
        <begin position="499"/>
        <end position="529"/>
    </location>
</feature>
<proteinExistence type="predicted"/>
<feature type="compositionally biased region" description="Low complexity" evidence="1">
    <location>
        <begin position="784"/>
        <end position="800"/>
    </location>
</feature>
<feature type="compositionally biased region" description="Acidic residues" evidence="1">
    <location>
        <begin position="581"/>
        <end position="595"/>
    </location>
</feature>
<comment type="caution">
    <text evidence="2">The sequence shown here is derived from an EMBL/GenBank/DDBJ whole genome shotgun (WGS) entry which is preliminary data.</text>
</comment>
<feature type="compositionally biased region" description="Polar residues" evidence="1">
    <location>
        <begin position="651"/>
        <end position="661"/>
    </location>
</feature>
<name>A0A1Y2FJL3_9BASI</name>
<feature type="region of interest" description="Disordered" evidence="1">
    <location>
        <begin position="255"/>
        <end position="800"/>
    </location>
</feature>
<feature type="compositionally biased region" description="Basic and acidic residues" evidence="1">
    <location>
        <begin position="639"/>
        <end position="649"/>
    </location>
</feature>
<sequence length="844" mass="92624">MSSLIAWLEPYALKHKKSHHDILGEQNYSGSRLMFLKTIGPFEVKSDRQLLWFEMADKDYRINVAIPGNVVKAFNAAHTLPLHSRRYELLSIEQFQWIVETPPIDAPVAGQTAARKSEPTFGIKVLKLREYGGGGKNVKRGVITLCQGGGKEVKAWIEGLEKKVKGEQAFAREFEMDRQRKIMQMTMAEDPSIKVEQVSSGVDKGKGVDRGQGAPPKKQSRKAFDYSRFEAPRTLDAAIRGCAPHVKQRLEREWGSNELGDDSTPDPQPQASTSRLPPPAATSSTRRRSTPRPEEEGPPKSLPVAESRAPKPEEQGPPRKLPRLDSAPSAARPEEQGPPKSLPARRLSASSSSSRPRRPEEENPPKSLPRMASPASVTRSTTTTTARTSPRATSPPRLNSTSQQRSLKIKAQQPSSPSPHFPDLSSEGLRELDAAAARAARPLPMTTKTTTSSPNRASSVIEWSPSPPRRAVVASQAPMTQHHDNDDQSSPSPPPQAGQRPTDSVHYSQFPQESISVDVSVLEVTSQVPGQPIGGQGRAEEEEDLPPSRQSSSALGSQGGRKRAWEVAEEEAPSCEPAGGAEEEEGEMEWEEEEEEGRRATSEVENSQSESEGEVDAFGMEGGGRKRSRSTYDDDDDEHPSQKDKHGDHNLPSSPAALSQSHHPRKLPSPPPVNYLATSSPAPTHVSNSQPSMPVTQVEEEEEMEGVENGGERARLVEGEGDGWEEQEERMKRMMKSASPVRPSPNPKSKVQTEALPARSNLPAQYQPLQQQSQPQLQPPVVPAPSKSNSPSNSHPFSFTPSQLALFTAEQEAWSRPIELPPMRVFEVPRKRREESKRVGEVVG</sequence>
<dbReference type="AlphaFoldDB" id="A0A1Y2FJL3"/>
<protein>
    <submittedName>
        <fullName evidence="2">Uncharacterized protein</fullName>
    </submittedName>
</protein>
<feature type="compositionally biased region" description="Low complexity" evidence="1">
    <location>
        <begin position="342"/>
        <end position="354"/>
    </location>
</feature>
<keyword evidence="3" id="KW-1185">Reference proteome</keyword>
<evidence type="ECO:0000313" key="3">
    <source>
        <dbReference type="Proteomes" id="UP000193467"/>
    </source>
</evidence>
<feature type="compositionally biased region" description="Basic and acidic residues" evidence="1">
    <location>
        <begin position="308"/>
        <end position="317"/>
    </location>
</feature>
<feature type="compositionally biased region" description="Acidic residues" evidence="1">
    <location>
        <begin position="719"/>
        <end position="728"/>
    </location>
</feature>
<dbReference type="Proteomes" id="UP000193467">
    <property type="component" value="Unassembled WGS sequence"/>
</dbReference>
<feature type="compositionally biased region" description="Low complexity" evidence="1">
    <location>
        <begin position="763"/>
        <end position="776"/>
    </location>
</feature>
<accession>A0A1Y2FJL3</accession>
<gene>
    <name evidence="2" type="ORF">BCR35DRAFT_303247</name>
</gene>
<feature type="region of interest" description="Disordered" evidence="1">
    <location>
        <begin position="190"/>
        <end position="226"/>
    </location>
</feature>
<feature type="compositionally biased region" description="Low complexity" evidence="1">
    <location>
        <begin position="372"/>
        <end position="397"/>
    </location>
</feature>
<organism evidence="2 3">
    <name type="scientific">Leucosporidium creatinivorum</name>
    <dbReference type="NCBI Taxonomy" id="106004"/>
    <lineage>
        <taxon>Eukaryota</taxon>
        <taxon>Fungi</taxon>
        <taxon>Dikarya</taxon>
        <taxon>Basidiomycota</taxon>
        <taxon>Pucciniomycotina</taxon>
        <taxon>Microbotryomycetes</taxon>
        <taxon>Leucosporidiales</taxon>
        <taxon>Leucosporidium</taxon>
    </lineage>
</organism>
<evidence type="ECO:0000313" key="2">
    <source>
        <dbReference type="EMBL" id="ORY84162.1"/>
    </source>
</evidence>
<evidence type="ECO:0000256" key="1">
    <source>
        <dbReference type="SAM" id="MobiDB-lite"/>
    </source>
</evidence>
<feature type="compositionally biased region" description="Polar residues" evidence="1">
    <location>
        <begin position="446"/>
        <end position="458"/>
    </location>
</feature>
<reference evidence="2 3" key="1">
    <citation type="submission" date="2016-07" db="EMBL/GenBank/DDBJ databases">
        <title>Pervasive Adenine N6-methylation of Active Genes in Fungi.</title>
        <authorList>
            <consortium name="DOE Joint Genome Institute"/>
            <person name="Mondo S.J."/>
            <person name="Dannebaum R.O."/>
            <person name="Kuo R.C."/>
            <person name="Labutti K."/>
            <person name="Haridas S."/>
            <person name="Kuo A."/>
            <person name="Salamov A."/>
            <person name="Ahrendt S.R."/>
            <person name="Lipzen A."/>
            <person name="Sullivan W."/>
            <person name="Andreopoulos W.B."/>
            <person name="Clum A."/>
            <person name="Lindquist E."/>
            <person name="Daum C."/>
            <person name="Ramamoorthy G.K."/>
            <person name="Gryganskyi A."/>
            <person name="Culley D."/>
            <person name="Magnuson J.K."/>
            <person name="James T.Y."/>
            <person name="O'Malley M.A."/>
            <person name="Stajich J.E."/>
            <person name="Spatafora J.W."/>
            <person name="Visel A."/>
            <person name="Grigoriev I.V."/>
        </authorList>
    </citation>
    <scope>NUCLEOTIDE SEQUENCE [LARGE SCALE GENOMIC DNA]</scope>
    <source>
        <strain evidence="2 3">62-1032</strain>
    </source>
</reference>
<dbReference type="EMBL" id="MCGR01000018">
    <property type="protein sequence ID" value="ORY84162.1"/>
    <property type="molecule type" value="Genomic_DNA"/>
</dbReference>